<dbReference type="NCBIfam" id="TIGR03026">
    <property type="entry name" value="NDP-sugDHase"/>
    <property type="match status" value="1"/>
</dbReference>
<sequence>MKIKNICCIGAGYVGGPTMAVIAQKCPEINVTVVDINENRIAAWNDEDVNNIPIYEPGLSEIVAEARDRNLFFSTDVDEAIDKADMIFISVNTPTKTYGIGKGMAADLKFIELCARQIARVAKSDKIVVEKSTLPVRTAQALKNILENTGNGVNFQILSNPEFLAEGTAVDDLLNPDRVLIGGDIDSTEGKEAVSSLVEIYANWIPKERILTTNVWSSELSKLTANAFLAQRVSSINAMSELCEKTGADVNEVAKAVGMDSRIGSKFLKSSVGFGGSCFQKDILNLVYISKSLGLNEVADYWEQVILMNDHQKRRFAANIVKTLFNTVSGKKIGVLGWAFKKDTNDTRESAAIYVTDYLLNEQAEITVYDPKVKAEQVYADLDYLNSRPEEENRKRVKVVNSPYEAGDKAHAVAVLTEWDEFVELNWDDIYKNMLKPAFLFDGRRLLDRKEKEKIGFEFYAIGN</sequence>
<feature type="binding site" evidence="11">
    <location>
        <begin position="162"/>
        <end position="166"/>
    </location>
    <ligand>
        <name>substrate</name>
    </ligand>
</feature>
<feature type="active site" description="Nucleophile" evidence="10">
    <location>
        <position position="278"/>
    </location>
</feature>
<dbReference type="FunFam" id="1.20.5.100:FF:000001">
    <property type="entry name" value="UDP-glucose 6-dehydrogenase"/>
    <property type="match status" value="1"/>
</dbReference>
<feature type="binding site" evidence="12">
    <location>
        <begin position="10"/>
        <end position="15"/>
    </location>
    <ligand>
        <name>NAD(+)</name>
        <dbReference type="ChEBI" id="CHEBI:57540"/>
    </ligand>
</feature>
<dbReference type="SUPFAM" id="SSF51735">
    <property type="entry name" value="NAD(P)-binding Rossmann-fold domains"/>
    <property type="match status" value="1"/>
</dbReference>
<dbReference type="Pfam" id="PF03720">
    <property type="entry name" value="UDPG_MGDP_dh_C"/>
    <property type="match status" value="1"/>
</dbReference>
<dbReference type="InterPro" id="IPR036291">
    <property type="entry name" value="NAD(P)-bd_dom_sf"/>
</dbReference>
<dbReference type="PIRSF" id="PIRSF500133">
    <property type="entry name" value="UDPglc_DH_euk"/>
    <property type="match status" value="1"/>
</dbReference>
<evidence type="ECO:0000256" key="10">
    <source>
        <dbReference type="PIRSR" id="PIRSR500133-1"/>
    </source>
</evidence>
<dbReference type="Pfam" id="PF03721">
    <property type="entry name" value="UDPG_MGDP_dh_N"/>
    <property type="match status" value="1"/>
</dbReference>
<evidence type="ECO:0000256" key="5">
    <source>
        <dbReference type="ARBA" id="ARBA00023002"/>
    </source>
</evidence>
<dbReference type="FunFam" id="3.40.50.720:FF:000114">
    <property type="entry name" value="UDP-glucose 6-dehydrogenase"/>
    <property type="match status" value="1"/>
</dbReference>
<protein>
    <recommendedName>
        <fullName evidence="4">UDP-glucose 6-dehydrogenase</fullName>
        <ecNumber evidence="3">1.1.1.22</ecNumber>
    </recommendedName>
</protein>
<reference evidence="14" key="1">
    <citation type="submission" date="2021-10" db="EMBL/GenBank/DDBJ databases">
        <title>Gramella sp. ASW11-100T, isolated from marine sediment.</title>
        <authorList>
            <person name="Xia C."/>
        </authorList>
    </citation>
    <scope>NUCLEOTIDE SEQUENCE</scope>
    <source>
        <strain evidence="14">ASW11-100</strain>
    </source>
</reference>
<feature type="binding site" evidence="12">
    <location>
        <begin position="91"/>
        <end position="95"/>
    </location>
    <ligand>
        <name>NAD(+)</name>
        <dbReference type="ChEBI" id="CHEBI:57540"/>
    </ligand>
</feature>
<dbReference type="SUPFAM" id="SSF52413">
    <property type="entry name" value="UDP-glucose/GDP-mannose dehydrogenase C-terminal domain"/>
    <property type="match status" value="1"/>
</dbReference>
<dbReference type="InterPro" id="IPR001732">
    <property type="entry name" value="UDP-Glc/GDP-Man_DH_N"/>
</dbReference>
<evidence type="ECO:0000256" key="7">
    <source>
        <dbReference type="ARBA" id="ARBA00047473"/>
    </source>
</evidence>
<dbReference type="GO" id="GO:0051287">
    <property type="term" value="F:NAD binding"/>
    <property type="evidence" value="ECO:0007669"/>
    <property type="project" value="InterPro"/>
</dbReference>
<dbReference type="Pfam" id="PF00984">
    <property type="entry name" value="UDPG_MGDP_dh"/>
    <property type="match status" value="1"/>
</dbReference>
<keyword evidence="15" id="KW-1185">Reference proteome</keyword>
<dbReference type="GO" id="GO:0003979">
    <property type="term" value="F:UDP-glucose 6-dehydrogenase activity"/>
    <property type="evidence" value="ECO:0007669"/>
    <property type="project" value="UniProtKB-EC"/>
</dbReference>
<comment type="function">
    <text evidence="8">Catalyzes the conversion of UDP-glucose into UDP-glucuronate, one of the precursors of teichuronic acid.</text>
</comment>
<dbReference type="RefSeq" id="WP_229338826.1">
    <property type="nucleotide sequence ID" value="NZ_JAJBZG010000002.1"/>
</dbReference>
<dbReference type="InterPro" id="IPR017476">
    <property type="entry name" value="UDP-Glc/GDP-Man"/>
</dbReference>
<dbReference type="SMART" id="SM00984">
    <property type="entry name" value="UDPG_MGDP_dh_C"/>
    <property type="match status" value="1"/>
</dbReference>
<feature type="binding site" evidence="12">
    <location>
        <begin position="278"/>
        <end position="281"/>
    </location>
    <ligand>
        <name>NAD(+)</name>
        <dbReference type="ChEBI" id="CHEBI:57540"/>
    </ligand>
</feature>
<evidence type="ECO:0000256" key="1">
    <source>
        <dbReference type="ARBA" id="ARBA00004701"/>
    </source>
</evidence>
<keyword evidence="5" id="KW-0560">Oxidoreductase</keyword>
<dbReference type="InterPro" id="IPR014026">
    <property type="entry name" value="UDP-Glc/GDP-Man_DH_dimer"/>
</dbReference>
<dbReference type="SUPFAM" id="SSF48179">
    <property type="entry name" value="6-phosphogluconate dehydrogenase C-terminal domain-like"/>
    <property type="match status" value="1"/>
</dbReference>
<name>A0A9X1LHX2_9FLAO</name>
<dbReference type="EC" id="1.1.1.22" evidence="3"/>
<dbReference type="InterPro" id="IPR036220">
    <property type="entry name" value="UDP-Glc/GDP-Man_DH_C_sf"/>
</dbReference>
<dbReference type="AlphaFoldDB" id="A0A9X1LHX2"/>
<feature type="binding site" evidence="11">
    <location>
        <position position="444"/>
    </location>
    <ligand>
        <name>substrate</name>
    </ligand>
</feature>
<feature type="binding site" evidence="11">
    <location>
        <begin position="222"/>
        <end position="226"/>
    </location>
    <ligand>
        <name>substrate</name>
    </ligand>
</feature>
<dbReference type="Gene3D" id="3.40.50.720">
    <property type="entry name" value="NAD(P)-binding Rossmann-like Domain"/>
    <property type="match status" value="2"/>
</dbReference>
<evidence type="ECO:0000256" key="4">
    <source>
        <dbReference type="ARBA" id="ARBA00015132"/>
    </source>
</evidence>
<feature type="binding site" evidence="12">
    <location>
        <position position="40"/>
    </location>
    <ligand>
        <name>NAD(+)</name>
        <dbReference type="ChEBI" id="CHEBI:57540"/>
    </ligand>
</feature>
<dbReference type="GO" id="GO:0006024">
    <property type="term" value="P:glycosaminoglycan biosynthetic process"/>
    <property type="evidence" value="ECO:0007669"/>
    <property type="project" value="TreeGrafter"/>
</dbReference>
<proteinExistence type="inferred from homology"/>
<dbReference type="PANTHER" id="PTHR11374:SF3">
    <property type="entry name" value="UDP-GLUCOSE 6-DEHYDROGENASE"/>
    <property type="match status" value="1"/>
</dbReference>
<feature type="binding site" evidence="11">
    <location>
        <begin position="340"/>
        <end position="341"/>
    </location>
    <ligand>
        <name>substrate</name>
    </ligand>
</feature>
<dbReference type="EMBL" id="JAJBZG010000002">
    <property type="protein sequence ID" value="MCB7480630.1"/>
    <property type="molecule type" value="Genomic_DNA"/>
</dbReference>
<evidence type="ECO:0000256" key="6">
    <source>
        <dbReference type="ARBA" id="ARBA00023027"/>
    </source>
</evidence>
<dbReference type="InterPro" id="IPR028356">
    <property type="entry name" value="UDPglc_DH_euk"/>
</dbReference>
<keyword evidence="6 12" id="KW-0520">NAD</keyword>
<dbReference type="PIRSF" id="PIRSF000124">
    <property type="entry name" value="UDPglc_GDPman_dh"/>
    <property type="match status" value="1"/>
</dbReference>
<comment type="caution">
    <text evidence="14">The sequence shown here is derived from an EMBL/GenBank/DDBJ whole genome shotgun (WGS) entry which is preliminary data.</text>
</comment>
<feature type="binding site" evidence="12">
    <location>
        <position position="35"/>
    </location>
    <ligand>
        <name>NAD(+)</name>
        <dbReference type="ChEBI" id="CHEBI:57540"/>
    </ligand>
</feature>
<evidence type="ECO:0000256" key="12">
    <source>
        <dbReference type="PIRSR" id="PIRSR500133-3"/>
    </source>
</evidence>
<evidence type="ECO:0000256" key="9">
    <source>
        <dbReference type="PIRNR" id="PIRNR000124"/>
    </source>
</evidence>
<dbReference type="InterPro" id="IPR014027">
    <property type="entry name" value="UDP-Glc/GDP-Man_DH_C"/>
</dbReference>
<feature type="domain" description="UDP-glucose/GDP-mannose dehydrogenase C-terminal" evidence="13">
    <location>
        <begin position="334"/>
        <end position="449"/>
    </location>
</feature>
<dbReference type="FunFam" id="3.40.50.720:FF:000032">
    <property type="entry name" value="UDP-glucose 6-dehydrogenase"/>
    <property type="match status" value="1"/>
</dbReference>
<comment type="similarity">
    <text evidence="2 9">Belongs to the UDP-glucose/GDP-mannose dehydrogenase family.</text>
</comment>
<comment type="catalytic activity">
    <reaction evidence="7">
        <text>UDP-alpha-D-glucose + 2 NAD(+) + H2O = UDP-alpha-D-glucuronate + 2 NADH + 3 H(+)</text>
        <dbReference type="Rhea" id="RHEA:23596"/>
        <dbReference type="ChEBI" id="CHEBI:15377"/>
        <dbReference type="ChEBI" id="CHEBI:15378"/>
        <dbReference type="ChEBI" id="CHEBI:57540"/>
        <dbReference type="ChEBI" id="CHEBI:57945"/>
        <dbReference type="ChEBI" id="CHEBI:58052"/>
        <dbReference type="ChEBI" id="CHEBI:58885"/>
        <dbReference type="EC" id="1.1.1.22"/>
    </reaction>
</comment>
<dbReference type="InterPro" id="IPR008927">
    <property type="entry name" value="6-PGluconate_DH-like_C_sf"/>
</dbReference>
<evidence type="ECO:0000256" key="3">
    <source>
        <dbReference type="ARBA" id="ARBA00012954"/>
    </source>
</evidence>
<evidence type="ECO:0000259" key="13">
    <source>
        <dbReference type="SMART" id="SM00984"/>
    </source>
</evidence>
<gene>
    <name evidence="14" type="ORF">LGQ90_05065</name>
</gene>
<evidence type="ECO:0000256" key="11">
    <source>
        <dbReference type="PIRSR" id="PIRSR500133-2"/>
    </source>
</evidence>
<feature type="binding site" evidence="12">
    <location>
        <position position="166"/>
    </location>
    <ligand>
        <name>NAD(+)</name>
        <dbReference type="ChEBI" id="CHEBI:57540"/>
    </ligand>
</feature>
<feature type="binding site" evidence="11">
    <location>
        <begin position="269"/>
        <end position="275"/>
    </location>
    <ligand>
        <name>substrate</name>
    </ligand>
</feature>
<organism evidence="14 15">
    <name type="scientific">Christiangramia sediminis</name>
    <dbReference type="NCBI Taxonomy" id="2881336"/>
    <lineage>
        <taxon>Bacteria</taxon>
        <taxon>Pseudomonadati</taxon>
        <taxon>Bacteroidota</taxon>
        <taxon>Flavobacteriia</taxon>
        <taxon>Flavobacteriales</taxon>
        <taxon>Flavobacteriaceae</taxon>
        <taxon>Christiangramia</taxon>
    </lineage>
</organism>
<dbReference type="PANTHER" id="PTHR11374">
    <property type="entry name" value="UDP-GLUCOSE DEHYDROGENASE/UDP-MANNAC DEHYDROGENASE"/>
    <property type="match status" value="1"/>
</dbReference>
<feature type="binding site" evidence="11">
    <location>
        <position position="262"/>
    </location>
    <ligand>
        <name>substrate</name>
    </ligand>
</feature>
<feature type="binding site" evidence="12">
    <location>
        <begin position="132"/>
        <end position="133"/>
    </location>
    <ligand>
        <name>NAD(+)</name>
        <dbReference type="ChEBI" id="CHEBI:57540"/>
    </ligand>
</feature>
<dbReference type="Gene3D" id="1.20.5.100">
    <property type="entry name" value="Cytochrome c1, transmembrane anchor, C-terminal"/>
    <property type="match status" value="1"/>
</dbReference>
<dbReference type="Proteomes" id="UP001139414">
    <property type="component" value="Unassembled WGS sequence"/>
</dbReference>
<comment type="pathway">
    <text evidence="1">Nucleotide-sugar biosynthesis; UDP-alpha-D-glucuronate biosynthesis; UDP-alpha-D-glucuronate from UDP-alpha-D-glucose: step 1/1.</text>
</comment>
<evidence type="ECO:0000256" key="2">
    <source>
        <dbReference type="ARBA" id="ARBA00006601"/>
    </source>
</evidence>
<evidence type="ECO:0000256" key="8">
    <source>
        <dbReference type="ARBA" id="ARBA00053241"/>
    </source>
</evidence>
<evidence type="ECO:0000313" key="15">
    <source>
        <dbReference type="Proteomes" id="UP001139414"/>
    </source>
</evidence>
<evidence type="ECO:0000313" key="14">
    <source>
        <dbReference type="EMBL" id="MCB7480630.1"/>
    </source>
</evidence>
<accession>A0A9X1LHX2</accession>
<feature type="binding site" evidence="12">
    <location>
        <position position="348"/>
    </location>
    <ligand>
        <name>NAD(+)</name>
        <dbReference type="ChEBI" id="CHEBI:57540"/>
    </ligand>
</feature>